<reference evidence="1 2" key="1">
    <citation type="submission" date="2018-09" db="EMBL/GenBank/DDBJ databases">
        <title>Draft genome sequence of Rhodopseudomonas palustris 2.1.18.</title>
        <authorList>
            <person name="Robertson S.L."/>
            <person name="Meyer T.E."/>
            <person name="Kyndt J.A."/>
        </authorList>
    </citation>
    <scope>NUCLEOTIDE SEQUENCE [LARGE SCALE GENOMIC DNA]</scope>
    <source>
        <strain evidence="1 2">2.1.18</strain>
    </source>
</reference>
<dbReference type="EMBL" id="QYYD01000009">
    <property type="protein sequence ID" value="RJF75064.1"/>
    <property type="molecule type" value="Genomic_DNA"/>
</dbReference>
<gene>
    <name evidence="1" type="ORF">D4Q52_10465</name>
</gene>
<evidence type="ECO:0000313" key="2">
    <source>
        <dbReference type="Proteomes" id="UP000285523"/>
    </source>
</evidence>
<name>A0A418VG10_RHOPL</name>
<protein>
    <submittedName>
        <fullName evidence="1">Uncharacterized protein</fullName>
    </submittedName>
</protein>
<proteinExistence type="predicted"/>
<accession>A0A418VG10</accession>
<comment type="caution">
    <text evidence="1">The sequence shown here is derived from an EMBL/GenBank/DDBJ whole genome shotgun (WGS) entry which is preliminary data.</text>
</comment>
<dbReference type="Proteomes" id="UP000285523">
    <property type="component" value="Unassembled WGS sequence"/>
</dbReference>
<evidence type="ECO:0000313" key="1">
    <source>
        <dbReference type="EMBL" id="RJF75064.1"/>
    </source>
</evidence>
<organism evidence="1 2">
    <name type="scientific">Rhodopseudomonas palustris</name>
    <dbReference type="NCBI Taxonomy" id="1076"/>
    <lineage>
        <taxon>Bacteria</taxon>
        <taxon>Pseudomonadati</taxon>
        <taxon>Pseudomonadota</taxon>
        <taxon>Alphaproteobacteria</taxon>
        <taxon>Hyphomicrobiales</taxon>
        <taxon>Nitrobacteraceae</taxon>
        <taxon>Rhodopseudomonas</taxon>
    </lineage>
</organism>
<dbReference type="RefSeq" id="WP_119856497.1">
    <property type="nucleotide sequence ID" value="NZ_QYYD01000009.1"/>
</dbReference>
<dbReference type="OrthoDB" id="8687355at2"/>
<sequence>MPNVSVYIPGPRMPEADKLDRFTATCTELCTGVLKATLDNVHIIFIPVLPQGRGHSAWVEVQYRLETFRPPEVMKDFIAKVDRLVKDEFGFTARIRCFGYGAEAVHALN</sequence>
<dbReference type="AlphaFoldDB" id="A0A418VG10"/>